<evidence type="ECO:0000256" key="2">
    <source>
        <dbReference type="ARBA" id="ARBA00022517"/>
    </source>
</evidence>
<dbReference type="SUPFAM" id="SSF52540">
    <property type="entry name" value="P-loop containing nucleoside triphosphate hydrolases"/>
    <property type="match status" value="1"/>
</dbReference>
<keyword evidence="4 10" id="KW-0699">rRNA-binding</keyword>
<reference evidence="13 14" key="1">
    <citation type="submission" date="2017-04" db="EMBL/GenBank/DDBJ databases">
        <authorList>
            <person name="Afonso C.L."/>
            <person name="Miller P.J."/>
            <person name="Scott M.A."/>
            <person name="Spackman E."/>
            <person name="Goraichik I."/>
            <person name="Dimitrov K.M."/>
            <person name="Suarez D.L."/>
            <person name="Swayne D.E."/>
        </authorList>
    </citation>
    <scope>NUCLEOTIDE SEQUENCE [LARGE SCALE GENOMIC DNA]</scope>
    <source>
        <strain evidence="13 14">DSM 3385</strain>
    </source>
</reference>
<feature type="binding site" evidence="10">
    <location>
        <begin position="160"/>
        <end position="163"/>
    </location>
    <ligand>
        <name>GTP</name>
        <dbReference type="ChEBI" id="CHEBI:37565"/>
    </ligand>
</feature>
<evidence type="ECO:0000256" key="8">
    <source>
        <dbReference type="ARBA" id="ARBA00022884"/>
    </source>
</evidence>
<keyword evidence="6 10" id="KW-0378">Hydrolase</keyword>
<evidence type="ECO:0000256" key="9">
    <source>
        <dbReference type="ARBA" id="ARBA00023134"/>
    </source>
</evidence>
<comment type="cofactor">
    <cofactor evidence="10">
        <name>Zn(2+)</name>
        <dbReference type="ChEBI" id="CHEBI:29105"/>
    </cofactor>
    <text evidence="10">Binds 1 zinc ion per subunit.</text>
</comment>
<evidence type="ECO:0000256" key="5">
    <source>
        <dbReference type="ARBA" id="ARBA00022741"/>
    </source>
</evidence>
<dbReference type="Gene3D" id="1.10.40.50">
    <property type="entry name" value="Probable gtpase engc, domain 3"/>
    <property type="match status" value="1"/>
</dbReference>
<dbReference type="Gene3D" id="3.40.50.300">
    <property type="entry name" value="P-loop containing nucleotide triphosphate hydrolases"/>
    <property type="match status" value="1"/>
</dbReference>
<dbReference type="PROSITE" id="PS51721">
    <property type="entry name" value="G_CP"/>
    <property type="match status" value="1"/>
</dbReference>
<name>A0A1W2D2X5_9BACT</name>
<comment type="subunit">
    <text evidence="10">Monomer. Associates with 30S ribosomal subunit, binds 16S rRNA.</text>
</comment>
<dbReference type="PANTHER" id="PTHR32120:SF10">
    <property type="entry name" value="SMALL RIBOSOMAL SUBUNIT BIOGENESIS GTPASE RSGA"/>
    <property type="match status" value="1"/>
</dbReference>
<dbReference type="EMBL" id="FWXY01000015">
    <property type="protein sequence ID" value="SMC91801.1"/>
    <property type="molecule type" value="Genomic_DNA"/>
</dbReference>
<protein>
    <recommendedName>
        <fullName evidence="10">Small ribosomal subunit biogenesis GTPase RsgA</fullName>
        <ecNumber evidence="10">3.6.1.-</ecNumber>
    </recommendedName>
</protein>
<dbReference type="InterPro" id="IPR010914">
    <property type="entry name" value="RsgA_GTPase_dom"/>
</dbReference>
<dbReference type="InterPro" id="IPR027417">
    <property type="entry name" value="P-loop_NTPase"/>
</dbReference>
<dbReference type="GO" id="GO:0005737">
    <property type="term" value="C:cytoplasm"/>
    <property type="evidence" value="ECO:0007669"/>
    <property type="project" value="UniProtKB-SubCell"/>
</dbReference>
<dbReference type="CDD" id="cd01854">
    <property type="entry name" value="YjeQ_EngC"/>
    <property type="match status" value="1"/>
</dbReference>
<dbReference type="InterPro" id="IPR004881">
    <property type="entry name" value="Ribosome_biogen_GTPase_RsgA"/>
</dbReference>
<evidence type="ECO:0000259" key="12">
    <source>
        <dbReference type="PROSITE" id="PS51721"/>
    </source>
</evidence>
<feature type="binding site" evidence="10">
    <location>
        <position position="298"/>
    </location>
    <ligand>
        <name>Zn(2+)</name>
        <dbReference type="ChEBI" id="CHEBI:29105"/>
    </ligand>
</feature>
<dbReference type="STRING" id="1121400.SAMN02746065_11522"/>
<proteinExistence type="inferred from homology"/>
<evidence type="ECO:0000313" key="13">
    <source>
        <dbReference type="EMBL" id="SMC91801.1"/>
    </source>
</evidence>
<dbReference type="NCBIfam" id="TIGR00157">
    <property type="entry name" value="ribosome small subunit-dependent GTPase A"/>
    <property type="match status" value="1"/>
</dbReference>
<feature type="binding site" evidence="10">
    <location>
        <position position="300"/>
    </location>
    <ligand>
        <name>Zn(2+)</name>
        <dbReference type="ChEBI" id="CHEBI:29105"/>
    </ligand>
</feature>
<evidence type="ECO:0000259" key="11">
    <source>
        <dbReference type="PROSITE" id="PS50936"/>
    </source>
</evidence>
<dbReference type="AlphaFoldDB" id="A0A1W2D2X5"/>
<evidence type="ECO:0000256" key="7">
    <source>
        <dbReference type="ARBA" id="ARBA00022833"/>
    </source>
</evidence>
<dbReference type="GO" id="GO:0003924">
    <property type="term" value="F:GTPase activity"/>
    <property type="evidence" value="ECO:0007669"/>
    <property type="project" value="UniProtKB-UniRule"/>
</dbReference>
<comment type="subcellular location">
    <subcellularLocation>
        <location evidence="10">Cytoplasm</location>
    </subcellularLocation>
</comment>
<dbReference type="PANTHER" id="PTHR32120">
    <property type="entry name" value="SMALL RIBOSOMAL SUBUNIT BIOGENESIS GTPASE RSGA"/>
    <property type="match status" value="1"/>
</dbReference>
<keyword evidence="5 10" id="KW-0547">Nucleotide-binding</keyword>
<evidence type="ECO:0000256" key="10">
    <source>
        <dbReference type="HAMAP-Rule" id="MF_01820"/>
    </source>
</evidence>
<feature type="domain" description="CP-type G" evidence="12">
    <location>
        <begin position="115"/>
        <end position="270"/>
    </location>
</feature>
<dbReference type="GO" id="GO:0046872">
    <property type="term" value="F:metal ion binding"/>
    <property type="evidence" value="ECO:0007669"/>
    <property type="project" value="UniProtKB-KW"/>
</dbReference>
<keyword evidence="2 10" id="KW-0690">Ribosome biogenesis</keyword>
<gene>
    <name evidence="10" type="primary">rsgA</name>
    <name evidence="13" type="ORF">SAMN02746065_11522</name>
</gene>
<comment type="similarity">
    <text evidence="10">Belongs to the TRAFAC class YlqF/YawG GTPase family. RsgA subfamily.</text>
</comment>
<evidence type="ECO:0000256" key="4">
    <source>
        <dbReference type="ARBA" id="ARBA00022730"/>
    </source>
</evidence>
<feature type="binding site" evidence="10">
    <location>
        <begin position="212"/>
        <end position="220"/>
    </location>
    <ligand>
        <name>GTP</name>
        <dbReference type="ChEBI" id="CHEBI:37565"/>
    </ligand>
</feature>
<keyword evidence="14" id="KW-1185">Reference proteome</keyword>
<keyword evidence="1 10" id="KW-0963">Cytoplasm</keyword>
<feature type="binding site" evidence="10">
    <location>
        <position position="293"/>
    </location>
    <ligand>
        <name>Zn(2+)</name>
        <dbReference type="ChEBI" id="CHEBI:29105"/>
    </ligand>
</feature>
<dbReference type="GO" id="GO:0019843">
    <property type="term" value="F:rRNA binding"/>
    <property type="evidence" value="ECO:0007669"/>
    <property type="project" value="UniProtKB-KW"/>
</dbReference>
<organism evidence="13 14">
    <name type="scientific">Desulfocicer vacuolatum DSM 3385</name>
    <dbReference type="NCBI Taxonomy" id="1121400"/>
    <lineage>
        <taxon>Bacteria</taxon>
        <taxon>Pseudomonadati</taxon>
        <taxon>Thermodesulfobacteriota</taxon>
        <taxon>Desulfobacteria</taxon>
        <taxon>Desulfobacterales</taxon>
        <taxon>Desulfobacteraceae</taxon>
        <taxon>Desulfocicer</taxon>
    </lineage>
</organism>
<evidence type="ECO:0000256" key="1">
    <source>
        <dbReference type="ARBA" id="ARBA00022490"/>
    </source>
</evidence>
<dbReference type="InterPro" id="IPR030378">
    <property type="entry name" value="G_CP_dom"/>
</dbReference>
<evidence type="ECO:0000313" key="14">
    <source>
        <dbReference type="Proteomes" id="UP000192418"/>
    </source>
</evidence>
<dbReference type="PROSITE" id="PS50936">
    <property type="entry name" value="ENGC_GTPASE"/>
    <property type="match status" value="1"/>
</dbReference>
<keyword evidence="8 10" id="KW-0694">RNA-binding</keyword>
<evidence type="ECO:0000256" key="3">
    <source>
        <dbReference type="ARBA" id="ARBA00022723"/>
    </source>
</evidence>
<feature type="binding site" evidence="10">
    <location>
        <position position="306"/>
    </location>
    <ligand>
        <name>Zn(2+)</name>
        <dbReference type="ChEBI" id="CHEBI:29105"/>
    </ligand>
</feature>
<dbReference type="HAMAP" id="MF_01820">
    <property type="entry name" value="GTPase_RsgA"/>
    <property type="match status" value="1"/>
</dbReference>
<dbReference type="GO" id="GO:0005525">
    <property type="term" value="F:GTP binding"/>
    <property type="evidence" value="ECO:0007669"/>
    <property type="project" value="UniProtKB-UniRule"/>
</dbReference>
<keyword evidence="9 10" id="KW-0342">GTP-binding</keyword>
<sequence>MIKNNKKTNNTSQFLSMFGWDSYFQNHFDNISSDNMFPARIIGVHKNNFLIGRNNKEMLVTLAGRLNYHKDTLFPVIGDWVIITDKVICDVLPRKNALSRGAAGTHGKQDLLPNKRQVIAANIDTVFIVSGIDNDFNIRRIERYLTLVYNCGLNPVIVLTKADLHQDPESYVGEVEEVAFGVPVHLVSATDPYGLSSLEPYLSKGKTIAMLGSSGVGKSTLVNNFYGKSIQATKVISKSVGKGRHTTTSRSLILMPQGGMVIDNPGIREIGFYDDEGGLDVTFPEIEHLAKRCRFHDCSHTHEPGCQVLQALSTGSIKKERLDSYQKMKRELAYLSDRQTKSADRVEKERWKGIALKIKAMNNKKNKRP</sequence>
<keyword evidence="7 10" id="KW-0862">Zinc</keyword>
<dbReference type="GO" id="GO:0042274">
    <property type="term" value="P:ribosomal small subunit biogenesis"/>
    <property type="evidence" value="ECO:0007669"/>
    <property type="project" value="UniProtKB-UniRule"/>
</dbReference>
<keyword evidence="3 10" id="KW-0479">Metal-binding</keyword>
<accession>A0A1W2D2X5</accession>
<dbReference type="Proteomes" id="UP000192418">
    <property type="component" value="Unassembled WGS sequence"/>
</dbReference>
<feature type="domain" description="EngC GTPase" evidence="11">
    <location>
        <begin position="121"/>
        <end position="268"/>
    </location>
</feature>
<evidence type="ECO:0000256" key="6">
    <source>
        <dbReference type="ARBA" id="ARBA00022801"/>
    </source>
</evidence>
<dbReference type="EC" id="3.6.1.-" evidence="10"/>
<comment type="function">
    <text evidence="10">One of several proteins that assist in the late maturation steps of the functional core of the 30S ribosomal subunit. Helps release RbfA from mature subunits. May play a role in the assembly of ribosomal proteins into the subunit. Circularly permuted GTPase that catalyzes slow GTP hydrolysis, GTPase activity is stimulated by the 30S ribosomal subunit.</text>
</comment>
<dbReference type="Pfam" id="PF03193">
    <property type="entry name" value="RsgA_GTPase"/>
    <property type="match status" value="1"/>
</dbReference>